<accession>A0A5M3MLC7</accession>
<dbReference type="OMA" id="KERAWCW"/>
<dbReference type="PANTHER" id="PTHR42791">
    <property type="entry name" value="GNAT FAMILY ACETYLTRANSFERASE"/>
    <property type="match status" value="1"/>
</dbReference>
<dbReference type="InterPro" id="IPR016181">
    <property type="entry name" value="Acyl_CoA_acyltransferase"/>
</dbReference>
<dbReference type="InterPro" id="IPR052523">
    <property type="entry name" value="Trichothecene_AcTrans"/>
</dbReference>
<dbReference type="Proteomes" id="UP000053558">
    <property type="component" value="Unassembled WGS sequence"/>
</dbReference>
<keyword evidence="3" id="KW-1185">Reference proteome</keyword>
<comment type="caution">
    <text evidence="2">The sequence shown here is derived from an EMBL/GenBank/DDBJ whole genome shotgun (WGS) entry which is preliminary data.</text>
</comment>
<gene>
    <name evidence="2" type="ORF">CONPUDRAFT_145005</name>
</gene>
<evidence type="ECO:0000259" key="1">
    <source>
        <dbReference type="PROSITE" id="PS51186"/>
    </source>
</evidence>
<organism evidence="2 3">
    <name type="scientific">Coniophora puteana (strain RWD-64-598)</name>
    <name type="common">Brown rot fungus</name>
    <dbReference type="NCBI Taxonomy" id="741705"/>
    <lineage>
        <taxon>Eukaryota</taxon>
        <taxon>Fungi</taxon>
        <taxon>Dikarya</taxon>
        <taxon>Basidiomycota</taxon>
        <taxon>Agaricomycotina</taxon>
        <taxon>Agaricomycetes</taxon>
        <taxon>Agaricomycetidae</taxon>
        <taxon>Boletales</taxon>
        <taxon>Coniophorineae</taxon>
        <taxon>Coniophoraceae</taxon>
        <taxon>Coniophora</taxon>
    </lineage>
</organism>
<feature type="domain" description="N-acetyltransferase" evidence="1">
    <location>
        <begin position="1"/>
        <end position="97"/>
    </location>
</feature>
<dbReference type="Gene3D" id="3.40.630.30">
    <property type="match status" value="1"/>
</dbReference>
<dbReference type="EMBL" id="JH711580">
    <property type="protein sequence ID" value="EIW79903.1"/>
    <property type="molecule type" value="Genomic_DNA"/>
</dbReference>
<dbReference type="SUPFAM" id="SSF55729">
    <property type="entry name" value="Acyl-CoA N-acyltransferases (Nat)"/>
    <property type="match status" value="1"/>
</dbReference>
<dbReference type="InterPro" id="IPR000182">
    <property type="entry name" value="GNAT_dom"/>
</dbReference>
<evidence type="ECO:0000313" key="2">
    <source>
        <dbReference type="EMBL" id="EIW79903.1"/>
    </source>
</evidence>
<evidence type="ECO:0000313" key="3">
    <source>
        <dbReference type="Proteomes" id="UP000053558"/>
    </source>
</evidence>
<feature type="non-terminal residue" evidence="2">
    <location>
        <position position="101"/>
    </location>
</feature>
<reference evidence="3" key="1">
    <citation type="journal article" date="2012" name="Science">
        <title>The Paleozoic origin of enzymatic lignin decomposition reconstructed from 31 fungal genomes.</title>
        <authorList>
            <person name="Floudas D."/>
            <person name="Binder M."/>
            <person name="Riley R."/>
            <person name="Barry K."/>
            <person name="Blanchette R.A."/>
            <person name="Henrissat B."/>
            <person name="Martinez A.T."/>
            <person name="Otillar R."/>
            <person name="Spatafora J.W."/>
            <person name="Yadav J.S."/>
            <person name="Aerts A."/>
            <person name="Benoit I."/>
            <person name="Boyd A."/>
            <person name="Carlson A."/>
            <person name="Copeland A."/>
            <person name="Coutinho P.M."/>
            <person name="de Vries R.P."/>
            <person name="Ferreira P."/>
            <person name="Findley K."/>
            <person name="Foster B."/>
            <person name="Gaskell J."/>
            <person name="Glotzer D."/>
            <person name="Gorecki P."/>
            <person name="Heitman J."/>
            <person name="Hesse C."/>
            <person name="Hori C."/>
            <person name="Igarashi K."/>
            <person name="Jurgens J.A."/>
            <person name="Kallen N."/>
            <person name="Kersten P."/>
            <person name="Kohler A."/>
            <person name="Kuees U."/>
            <person name="Kumar T.K.A."/>
            <person name="Kuo A."/>
            <person name="LaButti K."/>
            <person name="Larrondo L.F."/>
            <person name="Lindquist E."/>
            <person name="Ling A."/>
            <person name="Lombard V."/>
            <person name="Lucas S."/>
            <person name="Lundell T."/>
            <person name="Martin R."/>
            <person name="McLaughlin D.J."/>
            <person name="Morgenstern I."/>
            <person name="Morin E."/>
            <person name="Murat C."/>
            <person name="Nagy L.G."/>
            <person name="Nolan M."/>
            <person name="Ohm R.A."/>
            <person name="Patyshakuliyeva A."/>
            <person name="Rokas A."/>
            <person name="Ruiz-Duenas F.J."/>
            <person name="Sabat G."/>
            <person name="Salamov A."/>
            <person name="Samejima M."/>
            <person name="Schmutz J."/>
            <person name="Slot J.C."/>
            <person name="St John F."/>
            <person name="Stenlid J."/>
            <person name="Sun H."/>
            <person name="Sun S."/>
            <person name="Syed K."/>
            <person name="Tsang A."/>
            <person name="Wiebenga A."/>
            <person name="Young D."/>
            <person name="Pisabarro A."/>
            <person name="Eastwood D.C."/>
            <person name="Martin F."/>
            <person name="Cullen D."/>
            <person name="Grigoriev I.V."/>
            <person name="Hibbett D.S."/>
        </authorList>
    </citation>
    <scope>NUCLEOTIDE SEQUENCE [LARGE SCALE GENOMIC DNA]</scope>
    <source>
        <strain evidence="3">RWD-64-598 SS2</strain>
    </source>
</reference>
<dbReference type="KEGG" id="cput:CONPUDRAFT_145005"/>
<dbReference type="PANTHER" id="PTHR42791:SF1">
    <property type="entry name" value="N-ACETYLTRANSFERASE DOMAIN-CONTAINING PROTEIN"/>
    <property type="match status" value="1"/>
</dbReference>
<dbReference type="OrthoDB" id="2838915at2759"/>
<dbReference type="RefSeq" id="XP_007770228.1">
    <property type="nucleotide sequence ID" value="XM_007772038.1"/>
</dbReference>
<dbReference type="AlphaFoldDB" id="A0A5M3MLC7"/>
<sequence length="101" mass="11365">MQEWIKRFMPPGTRCRFIMGISVHPSYAGKGVGSALMRAGTELADKERAWCWVHSSMNGAPAFEKNGFDEVGRIELDLDEFAQGDSDREKLARKDEDGKWG</sequence>
<dbReference type="CDD" id="cd04301">
    <property type="entry name" value="NAT_SF"/>
    <property type="match status" value="1"/>
</dbReference>
<dbReference type="PROSITE" id="PS51186">
    <property type="entry name" value="GNAT"/>
    <property type="match status" value="1"/>
</dbReference>
<proteinExistence type="predicted"/>
<dbReference type="GeneID" id="19202020"/>
<dbReference type="GO" id="GO:0016747">
    <property type="term" value="F:acyltransferase activity, transferring groups other than amino-acyl groups"/>
    <property type="evidence" value="ECO:0007669"/>
    <property type="project" value="InterPro"/>
</dbReference>
<name>A0A5M3MLC7_CONPW</name>
<dbReference type="Pfam" id="PF00583">
    <property type="entry name" value="Acetyltransf_1"/>
    <property type="match status" value="1"/>
</dbReference>
<protein>
    <recommendedName>
        <fullName evidence="1">N-acetyltransferase domain-containing protein</fullName>
    </recommendedName>
</protein>